<feature type="non-terminal residue" evidence="2">
    <location>
        <position position="84"/>
    </location>
</feature>
<feature type="chain" id="PRO_5046387758" evidence="1">
    <location>
        <begin position="22"/>
        <end position="84"/>
    </location>
</feature>
<dbReference type="Proteomes" id="UP001156141">
    <property type="component" value="Unassembled WGS sequence"/>
</dbReference>
<evidence type="ECO:0000313" key="3">
    <source>
        <dbReference type="Proteomes" id="UP001156141"/>
    </source>
</evidence>
<evidence type="ECO:0000256" key="1">
    <source>
        <dbReference type="SAM" id="SignalP"/>
    </source>
</evidence>
<name>A0ABS9RML6_9FLAO</name>
<protein>
    <submittedName>
        <fullName evidence="2">DUF1259 domain-containing protein</fullName>
    </submittedName>
</protein>
<keyword evidence="3" id="KW-1185">Reference proteome</keyword>
<accession>A0ABS9RML6</accession>
<evidence type="ECO:0000313" key="2">
    <source>
        <dbReference type="EMBL" id="MCH4554204.1"/>
    </source>
</evidence>
<sequence>MLKAILLAGVLTLGITAPASAAPDWPAVDRALGRPGTEQAGGVHRYGFPRSDLKVTLDGVAIKPALALGSWAAFQPMGDEAMVM</sequence>
<feature type="signal peptide" evidence="1">
    <location>
        <begin position="1"/>
        <end position="21"/>
    </location>
</feature>
<dbReference type="Pfam" id="PF07485">
    <property type="entry name" value="DUF1529"/>
    <property type="match status" value="1"/>
</dbReference>
<comment type="caution">
    <text evidence="2">The sequence shown here is derived from an EMBL/GenBank/DDBJ whole genome shotgun (WGS) entry which is preliminary data.</text>
</comment>
<dbReference type="EMBL" id="JAKVQD010000076">
    <property type="protein sequence ID" value="MCH4554204.1"/>
    <property type="molecule type" value="Genomic_DNA"/>
</dbReference>
<keyword evidence="1" id="KW-0732">Signal</keyword>
<reference evidence="2" key="1">
    <citation type="submission" date="2022-02" db="EMBL/GenBank/DDBJ databases">
        <title>Aestuariibaculum sp., a marine bacterium isolated from sediment in Guangxi.</title>
        <authorList>
            <person name="Ying J."/>
        </authorList>
    </citation>
    <scope>NUCLEOTIDE SEQUENCE</scope>
    <source>
        <strain evidence="2">L182</strain>
    </source>
</reference>
<dbReference type="InterPro" id="IPR011094">
    <property type="entry name" value="Uncharacterised_LppY/LpqO"/>
</dbReference>
<gene>
    <name evidence="2" type="ORF">MKW35_16400</name>
</gene>
<organism evidence="2 3">
    <name type="scientific">Aestuariibaculum lutulentum</name>
    <dbReference type="NCBI Taxonomy" id="2920935"/>
    <lineage>
        <taxon>Bacteria</taxon>
        <taxon>Pseudomonadati</taxon>
        <taxon>Bacteroidota</taxon>
        <taxon>Flavobacteriia</taxon>
        <taxon>Flavobacteriales</taxon>
        <taxon>Flavobacteriaceae</taxon>
    </lineage>
</organism>
<proteinExistence type="predicted"/>